<dbReference type="EMBL" id="JBBPBN010000002">
    <property type="protein sequence ID" value="KAK9044553.1"/>
    <property type="molecule type" value="Genomic_DNA"/>
</dbReference>
<sequence length="81" mass="8955">MCTKLPEGMPPKSKVDRASNFHEEGLMQEVLPKRLTTNGQSGWYIELRGIRSVGLHKVVGGMPSSSKVDEKPNFKGVETPM</sequence>
<comment type="caution">
    <text evidence="2">The sequence shown here is derived from an EMBL/GenBank/DDBJ whole genome shotgun (WGS) entry which is preliminary data.</text>
</comment>
<feature type="region of interest" description="Disordered" evidence="1">
    <location>
        <begin position="62"/>
        <end position="81"/>
    </location>
</feature>
<reference evidence="2 3" key="1">
    <citation type="journal article" date="2024" name="G3 (Bethesda)">
        <title>Genome assembly of Hibiscus sabdariffa L. provides insights into metabolisms of medicinal natural products.</title>
        <authorList>
            <person name="Kim T."/>
        </authorList>
    </citation>
    <scope>NUCLEOTIDE SEQUENCE [LARGE SCALE GENOMIC DNA]</scope>
    <source>
        <strain evidence="2">TK-2024</strain>
        <tissue evidence="2">Old leaves</tissue>
    </source>
</reference>
<accession>A0ABR2U4A6</accession>
<keyword evidence="3" id="KW-1185">Reference proteome</keyword>
<dbReference type="Proteomes" id="UP001396334">
    <property type="component" value="Unassembled WGS sequence"/>
</dbReference>
<gene>
    <name evidence="2" type="ORF">V6N11_058452</name>
</gene>
<protein>
    <submittedName>
        <fullName evidence="2">Uncharacterized protein</fullName>
    </submittedName>
</protein>
<evidence type="ECO:0000313" key="2">
    <source>
        <dbReference type="EMBL" id="KAK9044553.1"/>
    </source>
</evidence>
<evidence type="ECO:0000313" key="3">
    <source>
        <dbReference type="Proteomes" id="UP001396334"/>
    </source>
</evidence>
<organism evidence="2 3">
    <name type="scientific">Hibiscus sabdariffa</name>
    <name type="common">roselle</name>
    <dbReference type="NCBI Taxonomy" id="183260"/>
    <lineage>
        <taxon>Eukaryota</taxon>
        <taxon>Viridiplantae</taxon>
        <taxon>Streptophyta</taxon>
        <taxon>Embryophyta</taxon>
        <taxon>Tracheophyta</taxon>
        <taxon>Spermatophyta</taxon>
        <taxon>Magnoliopsida</taxon>
        <taxon>eudicotyledons</taxon>
        <taxon>Gunneridae</taxon>
        <taxon>Pentapetalae</taxon>
        <taxon>rosids</taxon>
        <taxon>malvids</taxon>
        <taxon>Malvales</taxon>
        <taxon>Malvaceae</taxon>
        <taxon>Malvoideae</taxon>
        <taxon>Hibiscus</taxon>
    </lineage>
</organism>
<evidence type="ECO:0000256" key="1">
    <source>
        <dbReference type="SAM" id="MobiDB-lite"/>
    </source>
</evidence>
<name>A0ABR2U4A6_9ROSI</name>
<proteinExistence type="predicted"/>